<evidence type="ECO:0000256" key="1">
    <source>
        <dbReference type="SAM" id="MobiDB-lite"/>
    </source>
</evidence>
<gene>
    <name evidence="2" type="ORF">BC936DRAFT_137211</name>
</gene>
<evidence type="ECO:0000313" key="3">
    <source>
        <dbReference type="Proteomes" id="UP000268093"/>
    </source>
</evidence>
<dbReference type="Proteomes" id="UP000268093">
    <property type="component" value="Unassembled WGS sequence"/>
</dbReference>
<feature type="region of interest" description="Disordered" evidence="1">
    <location>
        <begin position="56"/>
        <end position="75"/>
    </location>
</feature>
<dbReference type="EMBL" id="RBNI01011051">
    <property type="protein sequence ID" value="RUP43418.1"/>
    <property type="molecule type" value="Genomic_DNA"/>
</dbReference>
<keyword evidence="3" id="KW-1185">Reference proteome</keyword>
<proteinExistence type="predicted"/>
<comment type="caution">
    <text evidence="2">The sequence shown here is derived from an EMBL/GenBank/DDBJ whole genome shotgun (WGS) entry which is preliminary data.</text>
</comment>
<accession>A0A433CXX3</accession>
<dbReference type="AlphaFoldDB" id="A0A433CXX3"/>
<dbReference type="OrthoDB" id="2442778at2759"/>
<evidence type="ECO:0000313" key="2">
    <source>
        <dbReference type="EMBL" id="RUP43418.1"/>
    </source>
</evidence>
<organism evidence="2 3">
    <name type="scientific">Jimgerdemannia flammicorona</name>
    <dbReference type="NCBI Taxonomy" id="994334"/>
    <lineage>
        <taxon>Eukaryota</taxon>
        <taxon>Fungi</taxon>
        <taxon>Fungi incertae sedis</taxon>
        <taxon>Mucoromycota</taxon>
        <taxon>Mucoromycotina</taxon>
        <taxon>Endogonomycetes</taxon>
        <taxon>Endogonales</taxon>
        <taxon>Endogonaceae</taxon>
        <taxon>Jimgerdemannia</taxon>
    </lineage>
</organism>
<feature type="compositionally biased region" description="Acidic residues" evidence="1">
    <location>
        <begin position="58"/>
        <end position="74"/>
    </location>
</feature>
<protein>
    <submittedName>
        <fullName evidence="2">Uncharacterized protein</fullName>
    </submittedName>
</protein>
<reference evidence="2 3" key="1">
    <citation type="journal article" date="2018" name="New Phytol.">
        <title>Phylogenomics of Endogonaceae and evolution of mycorrhizas within Mucoromycota.</title>
        <authorList>
            <person name="Chang Y."/>
            <person name="Desiro A."/>
            <person name="Na H."/>
            <person name="Sandor L."/>
            <person name="Lipzen A."/>
            <person name="Clum A."/>
            <person name="Barry K."/>
            <person name="Grigoriev I.V."/>
            <person name="Martin F.M."/>
            <person name="Stajich J.E."/>
            <person name="Smith M.E."/>
            <person name="Bonito G."/>
            <person name="Spatafora J.W."/>
        </authorList>
    </citation>
    <scope>NUCLEOTIDE SEQUENCE [LARGE SCALE GENOMIC DNA]</scope>
    <source>
        <strain evidence="2 3">GMNB39</strain>
    </source>
</reference>
<name>A0A433CXX3_9FUNG</name>
<sequence>MYDITIQISSVKKVYDCASTYTEEVFETAADNLRSERKRKVTWQKESKKKVGIKASDDFNENLDQDGEYEDDEEKNLNKIGASERHAATDVADKYISWEFDGEPPSWLSKAIKEYESSISEVEMR</sequence>